<feature type="domain" description="Prepilin peptidase A24 N-terminal" evidence="12">
    <location>
        <begin position="16"/>
        <end position="95"/>
    </location>
</feature>
<evidence type="ECO:0000256" key="2">
    <source>
        <dbReference type="ARBA" id="ARBA00005801"/>
    </source>
</evidence>
<evidence type="ECO:0000256" key="9">
    <source>
        <dbReference type="RuleBase" id="RU003794"/>
    </source>
</evidence>
<evidence type="ECO:0000259" key="11">
    <source>
        <dbReference type="Pfam" id="PF01478"/>
    </source>
</evidence>
<dbReference type="EC" id="3.4.23.43" evidence="9"/>
<dbReference type="InterPro" id="IPR010627">
    <property type="entry name" value="Prepilin_pept_A24_N"/>
</dbReference>
<evidence type="ECO:0000256" key="1">
    <source>
        <dbReference type="ARBA" id="ARBA00004429"/>
    </source>
</evidence>
<keyword evidence="6 10" id="KW-1133">Transmembrane helix</keyword>
<feature type="transmembrane region" description="Helical" evidence="10">
    <location>
        <begin position="239"/>
        <end position="261"/>
    </location>
</feature>
<proteinExistence type="inferred from homology"/>
<dbReference type="Proteomes" id="UP000017148">
    <property type="component" value="Unassembled WGS sequence"/>
</dbReference>
<feature type="transmembrane region" description="Helical" evidence="10">
    <location>
        <begin position="161"/>
        <end position="182"/>
    </location>
</feature>
<keyword evidence="7 10" id="KW-0472">Membrane</keyword>
<dbReference type="InterPro" id="IPR014032">
    <property type="entry name" value="Peptidase_A24A_bac"/>
</dbReference>
<comment type="function">
    <text evidence="9">Plays an essential role in type IV pili and type II pseudopili formation by proteolytically removing the leader sequence from substrate proteins and subsequently monomethylating the alpha-amino group of the newly exposed N-terminal phenylalanine.</text>
</comment>
<evidence type="ECO:0000256" key="8">
    <source>
        <dbReference type="RuleBase" id="RU003793"/>
    </source>
</evidence>
<dbReference type="GO" id="GO:0008168">
    <property type="term" value="F:methyltransferase activity"/>
    <property type="evidence" value="ECO:0007669"/>
    <property type="project" value="UniProtKB-KW"/>
</dbReference>
<organism evidence="13 14">
    <name type="scientific">Chitinivibrio alkaliphilus ACht1</name>
    <dbReference type="NCBI Taxonomy" id="1313304"/>
    <lineage>
        <taxon>Bacteria</taxon>
        <taxon>Pseudomonadati</taxon>
        <taxon>Fibrobacterota</taxon>
        <taxon>Chitinivibrionia</taxon>
        <taxon>Chitinivibrionales</taxon>
        <taxon>Chitinivibrionaceae</taxon>
        <taxon>Chitinivibrio</taxon>
    </lineage>
</organism>
<dbReference type="Pfam" id="PF01478">
    <property type="entry name" value="Peptidase_A24"/>
    <property type="match status" value="1"/>
</dbReference>
<dbReference type="Gene3D" id="1.20.120.1220">
    <property type="match status" value="1"/>
</dbReference>
<keyword evidence="5 9" id="KW-0812">Transmembrane</keyword>
<comment type="caution">
    <text evidence="13">The sequence shown here is derived from an EMBL/GenBank/DDBJ whole genome shotgun (WGS) entry which is preliminary data.</text>
</comment>
<feature type="transmembrane region" description="Helical" evidence="10">
    <location>
        <begin position="137"/>
        <end position="155"/>
    </location>
</feature>
<evidence type="ECO:0000256" key="7">
    <source>
        <dbReference type="ARBA" id="ARBA00023136"/>
    </source>
</evidence>
<dbReference type="OrthoDB" id="9789291at2"/>
<dbReference type="STRING" id="1313304.CALK_0919"/>
<feature type="transmembrane region" description="Helical" evidence="10">
    <location>
        <begin position="194"/>
        <end position="227"/>
    </location>
</feature>
<dbReference type="PANTHER" id="PTHR30487:SF0">
    <property type="entry name" value="PREPILIN LEADER PEPTIDASE_N-METHYLTRANSFERASE-RELATED"/>
    <property type="match status" value="1"/>
</dbReference>
<keyword evidence="9" id="KW-0378">Hydrolase</keyword>
<keyword evidence="4" id="KW-0997">Cell inner membrane</keyword>
<keyword evidence="9" id="KW-0645">Protease</keyword>
<reference evidence="13 14" key="1">
    <citation type="journal article" date="2013" name="Environ. Microbiol.">
        <title>Genome analysis of Chitinivibrio alkaliphilus gen. nov., sp. nov., a novel extremely haloalkaliphilic anaerobic chitinolytic bacterium from the candidate phylum Termite Group 3.</title>
        <authorList>
            <person name="Sorokin D.Y."/>
            <person name="Gumerov V.M."/>
            <person name="Rakitin A.L."/>
            <person name="Beletsky A.V."/>
            <person name="Damste J.S."/>
            <person name="Muyzer G."/>
            <person name="Mardanov A.V."/>
            <person name="Ravin N.V."/>
        </authorList>
    </citation>
    <scope>NUCLEOTIDE SEQUENCE [LARGE SCALE GENOMIC DNA]</scope>
    <source>
        <strain evidence="13 14">ACht1</strain>
    </source>
</reference>
<name>U7D6P6_9BACT</name>
<comment type="subcellular location">
    <subcellularLocation>
        <location evidence="1">Cell inner membrane</location>
        <topology evidence="1">Multi-pass membrane protein</topology>
    </subcellularLocation>
    <subcellularLocation>
        <location evidence="9">Cell membrane</location>
        <topology evidence="9">Multi-pass membrane protein</topology>
    </subcellularLocation>
</comment>
<comment type="similarity">
    <text evidence="2 8">Belongs to the peptidase A24 family.</text>
</comment>
<dbReference type="Pfam" id="PF06750">
    <property type="entry name" value="A24_N_bact"/>
    <property type="match status" value="1"/>
</dbReference>
<keyword evidence="3" id="KW-1003">Cell membrane</keyword>
<dbReference type="PRINTS" id="PR00864">
    <property type="entry name" value="PREPILNPTASE"/>
</dbReference>
<evidence type="ECO:0000313" key="14">
    <source>
        <dbReference type="Proteomes" id="UP000017148"/>
    </source>
</evidence>
<keyword evidence="9" id="KW-0489">Methyltransferase</keyword>
<dbReference type="GO" id="GO:0004190">
    <property type="term" value="F:aspartic-type endopeptidase activity"/>
    <property type="evidence" value="ECO:0007669"/>
    <property type="project" value="UniProtKB-EC"/>
</dbReference>
<feature type="transmembrane region" description="Helical" evidence="10">
    <location>
        <begin position="6"/>
        <end position="27"/>
    </location>
</feature>
<evidence type="ECO:0000259" key="12">
    <source>
        <dbReference type="Pfam" id="PF06750"/>
    </source>
</evidence>
<accession>U7D6P6</accession>
<feature type="domain" description="Prepilin type IV endopeptidase peptidase" evidence="11">
    <location>
        <begin position="116"/>
        <end position="222"/>
    </location>
</feature>
<dbReference type="EMBL" id="ASJR01000006">
    <property type="protein sequence ID" value="ERP32189.1"/>
    <property type="molecule type" value="Genomic_DNA"/>
</dbReference>
<dbReference type="PANTHER" id="PTHR30487">
    <property type="entry name" value="TYPE 4 PREPILIN-LIKE PROTEINS LEADER PEPTIDE-PROCESSING ENZYME"/>
    <property type="match status" value="1"/>
</dbReference>
<dbReference type="GO" id="GO:0005886">
    <property type="term" value="C:plasma membrane"/>
    <property type="evidence" value="ECO:0007669"/>
    <property type="project" value="UniProtKB-SubCell"/>
</dbReference>
<protein>
    <recommendedName>
        <fullName evidence="9">Prepilin leader peptidase/N-methyltransferase</fullName>
        <ecNumber evidence="9">2.1.1.-</ecNumber>
        <ecNumber evidence="9">3.4.23.43</ecNumber>
    </recommendedName>
</protein>
<evidence type="ECO:0000256" key="5">
    <source>
        <dbReference type="ARBA" id="ARBA00022692"/>
    </source>
</evidence>
<keyword evidence="14" id="KW-1185">Reference proteome</keyword>
<evidence type="ECO:0000256" key="10">
    <source>
        <dbReference type="SAM" id="Phobius"/>
    </source>
</evidence>
<dbReference type="EC" id="2.1.1.-" evidence="9"/>
<dbReference type="InterPro" id="IPR050882">
    <property type="entry name" value="Prepilin_peptidase/N-MTase"/>
</dbReference>
<evidence type="ECO:0000256" key="6">
    <source>
        <dbReference type="ARBA" id="ARBA00022989"/>
    </source>
</evidence>
<dbReference type="RefSeq" id="WP_022636420.1">
    <property type="nucleotide sequence ID" value="NZ_ASJR01000006.1"/>
</dbReference>
<evidence type="ECO:0000256" key="3">
    <source>
        <dbReference type="ARBA" id="ARBA00022475"/>
    </source>
</evidence>
<dbReference type="GO" id="GO:0032259">
    <property type="term" value="P:methylation"/>
    <property type="evidence" value="ECO:0007669"/>
    <property type="project" value="UniProtKB-KW"/>
</dbReference>
<dbReference type="InterPro" id="IPR000045">
    <property type="entry name" value="Prepilin_IV_endopep_pep"/>
</dbReference>
<evidence type="ECO:0000313" key="13">
    <source>
        <dbReference type="EMBL" id="ERP32189.1"/>
    </source>
</evidence>
<dbReference type="AlphaFoldDB" id="U7D6P6"/>
<gene>
    <name evidence="13" type="ORF">CALK_0919</name>
</gene>
<dbReference type="GO" id="GO:0006465">
    <property type="term" value="P:signal peptide processing"/>
    <property type="evidence" value="ECO:0007669"/>
    <property type="project" value="TreeGrafter"/>
</dbReference>
<dbReference type="eggNOG" id="COG1989">
    <property type="taxonomic scope" value="Bacteria"/>
</dbReference>
<evidence type="ECO:0000256" key="4">
    <source>
        <dbReference type="ARBA" id="ARBA00022519"/>
    </source>
</evidence>
<comment type="catalytic activity">
    <reaction evidence="9">
        <text>Typically cleaves a -Gly-|-Phe- bond to release an N-terminal, basic peptide of 5-8 residues from type IV prepilin, and then N-methylates the new N-terminal amino group, the methyl donor being S-adenosyl-L-methionine.</text>
        <dbReference type="EC" id="3.4.23.43"/>
    </reaction>
</comment>
<sequence>MEYSPIYMGLAFFGAGLLFGSFFNVLIHRMPLGLSIISPRSRCPRCENTLSWYDNIPVVSYLYLRGKCRFCAAPISQEYPAVELATGIFSTMLYYFLFRHTIQEQHVAVFFLQYATLVLLIPISLIDMHHYIIPDSFTLGGLVLAMLLSFVPGGLSPVEAFLGAICGGGILLFFALTGKKFLGREAMGGGDVKMLAWFGAVWGAPIAAGTIFLGALVGLVFSVVFMIRGEDGANTPIPFGPALYLGLCISLLWGEPLWYAYMSLF</sequence>
<feature type="transmembrane region" description="Helical" evidence="10">
    <location>
        <begin position="108"/>
        <end position="125"/>
    </location>
</feature>
<keyword evidence="9" id="KW-0511">Multifunctional enzyme</keyword>
<keyword evidence="9" id="KW-0808">Transferase</keyword>